<feature type="transmembrane region" description="Helical" evidence="7">
    <location>
        <begin position="364"/>
        <end position="391"/>
    </location>
</feature>
<dbReference type="Pfam" id="PF00482">
    <property type="entry name" value="T2SSF"/>
    <property type="match status" value="2"/>
</dbReference>
<name>A0ABQ3CAV6_9GAMM</name>
<evidence type="ECO:0000256" key="3">
    <source>
        <dbReference type="ARBA" id="ARBA00022475"/>
    </source>
</evidence>
<evidence type="ECO:0000256" key="5">
    <source>
        <dbReference type="ARBA" id="ARBA00022989"/>
    </source>
</evidence>
<sequence length="399" mass="42807">MARFHYEALNSEGQGFSGLIRAAGEREAMRLLERRGLSVVALRTGDAVGKSVSRRRRLQATDVILAMQELATMLTSGVTIADAVASQAASGHHPQVVEAFSAMSRDLQRGQAFSTTLARSGLPLPEYVIQLARAGELTGELGRALKDATAQLEYEQGLRTEMRNALIYPSVLIVAGAGAVALMFLFVVPKFASLLKRADELPFLAWAVLGVGMWTRSHFMILLVGVAALVMGTVVALRRPDVRRSLLDRAARLPLVGAWLIEADTSRWAKVLAALLGNRVPLMKALELAQAGVQIPHRNARMGEVTRAVRGGSALADALEDHDALTATGYNLVRVGERSGKLASMLDSLAALYEEAGRNRMRRLLILIEPLAILLIGGVIGTIILGVILAITSANDLAI</sequence>
<gene>
    <name evidence="9" type="ORF">GCM10008101_26490</name>
</gene>
<evidence type="ECO:0000313" key="10">
    <source>
        <dbReference type="Proteomes" id="UP000643403"/>
    </source>
</evidence>
<evidence type="ECO:0000256" key="1">
    <source>
        <dbReference type="ARBA" id="ARBA00004651"/>
    </source>
</evidence>
<feature type="transmembrane region" description="Helical" evidence="7">
    <location>
        <begin position="219"/>
        <end position="237"/>
    </location>
</feature>
<proteinExistence type="inferred from homology"/>
<accession>A0ABQ3CAV6</accession>
<dbReference type="InterPro" id="IPR018076">
    <property type="entry name" value="T2SS_GspF_dom"/>
</dbReference>
<evidence type="ECO:0000259" key="8">
    <source>
        <dbReference type="Pfam" id="PF00482"/>
    </source>
</evidence>
<keyword evidence="4 7" id="KW-0812">Transmembrane</keyword>
<evidence type="ECO:0000256" key="6">
    <source>
        <dbReference type="ARBA" id="ARBA00023136"/>
    </source>
</evidence>
<dbReference type="InterPro" id="IPR003004">
    <property type="entry name" value="GspF/PilC"/>
</dbReference>
<comment type="similarity">
    <text evidence="2">Belongs to the GSP F family.</text>
</comment>
<dbReference type="EMBL" id="BMXY01000004">
    <property type="protein sequence ID" value="GGZ70827.1"/>
    <property type="molecule type" value="Genomic_DNA"/>
</dbReference>
<dbReference type="PANTHER" id="PTHR30012:SF0">
    <property type="entry name" value="TYPE II SECRETION SYSTEM PROTEIN F-RELATED"/>
    <property type="match status" value="1"/>
</dbReference>
<keyword evidence="5 7" id="KW-1133">Transmembrane helix</keyword>
<evidence type="ECO:0000256" key="2">
    <source>
        <dbReference type="ARBA" id="ARBA00005745"/>
    </source>
</evidence>
<keyword evidence="6 7" id="KW-0472">Membrane</keyword>
<feature type="domain" description="Type II secretion system protein GspF" evidence="8">
    <location>
        <begin position="67"/>
        <end position="189"/>
    </location>
</feature>
<dbReference type="Proteomes" id="UP000643403">
    <property type="component" value="Unassembled WGS sequence"/>
</dbReference>
<keyword evidence="3" id="KW-1003">Cell membrane</keyword>
<organism evidence="9 10">
    <name type="scientific">Cognatilysobacter xinjiangensis</name>
    <dbReference type="NCBI Taxonomy" id="546892"/>
    <lineage>
        <taxon>Bacteria</taxon>
        <taxon>Pseudomonadati</taxon>
        <taxon>Pseudomonadota</taxon>
        <taxon>Gammaproteobacteria</taxon>
        <taxon>Lysobacterales</taxon>
        <taxon>Lysobacteraceae</taxon>
        <taxon>Cognatilysobacter</taxon>
    </lineage>
</organism>
<dbReference type="RefSeq" id="WP_189450771.1">
    <property type="nucleotide sequence ID" value="NZ_BMXY01000004.1"/>
</dbReference>
<evidence type="ECO:0000256" key="4">
    <source>
        <dbReference type="ARBA" id="ARBA00022692"/>
    </source>
</evidence>
<comment type="caution">
    <text evidence="9">The sequence shown here is derived from an EMBL/GenBank/DDBJ whole genome shotgun (WGS) entry which is preliminary data.</text>
</comment>
<evidence type="ECO:0000313" key="9">
    <source>
        <dbReference type="EMBL" id="GGZ70827.1"/>
    </source>
</evidence>
<dbReference type="PANTHER" id="PTHR30012">
    <property type="entry name" value="GENERAL SECRETION PATHWAY PROTEIN"/>
    <property type="match status" value="1"/>
</dbReference>
<reference evidence="10" key="1">
    <citation type="journal article" date="2019" name="Int. J. Syst. Evol. Microbiol.">
        <title>The Global Catalogue of Microorganisms (GCM) 10K type strain sequencing project: providing services to taxonomists for standard genome sequencing and annotation.</title>
        <authorList>
            <consortium name="The Broad Institute Genomics Platform"/>
            <consortium name="The Broad Institute Genome Sequencing Center for Infectious Disease"/>
            <person name="Wu L."/>
            <person name="Ma J."/>
        </authorList>
    </citation>
    <scope>NUCLEOTIDE SEQUENCE [LARGE SCALE GENOMIC DNA]</scope>
    <source>
        <strain evidence="10">KCTC 22558</strain>
    </source>
</reference>
<dbReference type="Gene3D" id="1.20.81.30">
    <property type="entry name" value="Type II secretion system (T2SS), domain F"/>
    <property type="match status" value="2"/>
</dbReference>
<dbReference type="InterPro" id="IPR042094">
    <property type="entry name" value="T2SS_GspF_sf"/>
</dbReference>
<protein>
    <submittedName>
        <fullName evidence="9">Type II secretion system protein</fullName>
    </submittedName>
</protein>
<dbReference type="PRINTS" id="PR00812">
    <property type="entry name" value="BCTERIALGSPF"/>
</dbReference>
<evidence type="ECO:0000256" key="7">
    <source>
        <dbReference type="SAM" id="Phobius"/>
    </source>
</evidence>
<keyword evidence="10" id="KW-1185">Reference proteome</keyword>
<feature type="domain" description="Type II secretion system protein GspF" evidence="8">
    <location>
        <begin position="268"/>
        <end position="389"/>
    </location>
</feature>
<comment type="subcellular location">
    <subcellularLocation>
        <location evidence="1">Cell membrane</location>
        <topology evidence="1">Multi-pass membrane protein</topology>
    </subcellularLocation>
</comment>
<feature type="transmembrane region" description="Helical" evidence="7">
    <location>
        <begin position="166"/>
        <end position="188"/>
    </location>
</feature>